<evidence type="ECO:0000313" key="3">
    <source>
        <dbReference type="Proteomes" id="UP000693946"/>
    </source>
</evidence>
<dbReference type="EMBL" id="JAGKHQ010000145">
    <property type="protein sequence ID" value="KAG7471736.1"/>
    <property type="molecule type" value="Genomic_DNA"/>
</dbReference>
<feature type="signal peptide" evidence="1">
    <location>
        <begin position="1"/>
        <end position="19"/>
    </location>
</feature>
<comment type="caution">
    <text evidence="2">The sequence shown here is derived from an EMBL/GenBank/DDBJ whole genome shotgun (WGS) entry which is preliminary data.</text>
</comment>
<feature type="chain" id="PRO_5043540618" description="Secreted protein" evidence="1">
    <location>
        <begin position="20"/>
        <end position="68"/>
    </location>
</feature>
<evidence type="ECO:0000313" key="2">
    <source>
        <dbReference type="EMBL" id="KAG7471736.1"/>
    </source>
</evidence>
<keyword evidence="1" id="KW-0732">Signal</keyword>
<dbReference type="Proteomes" id="UP000693946">
    <property type="component" value="Unassembled WGS sequence"/>
</dbReference>
<proteinExistence type="predicted"/>
<gene>
    <name evidence="2" type="ORF">JOB18_033564</name>
</gene>
<keyword evidence="3" id="KW-1185">Reference proteome</keyword>
<organism evidence="2 3">
    <name type="scientific">Solea senegalensis</name>
    <name type="common">Senegalese sole</name>
    <dbReference type="NCBI Taxonomy" id="28829"/>
    <lineage>
        <taxon>Eukaryota</taxon>
        <taxon>Metazoa</taxon>
        <taxon>Chordata</taxon>
        <taxon>Craniata</taxon>
        <taxon>Vertebrata</taxon>
        <taxon>Euteleostomi</taxon>
        <taxon>Actinopterygii</taxon>
        <taxon>Neopterygii</taxon>
        <taxon>Teleostei</taxon>
        <taxon>Neoteleostei</taxon>
        <taxon>Acanthomorphata</taxon>
        <taxon>Carangaria</taxon>
        <taxon>Pleuronectiformes</taxon>
        <taxon>Pleuronectoidei</taxon>
        <taxon>Soleidae</taxon>
        <taxon>Solea</taxon>
    </lineage>
</organism>
<evidence type="ECO:0008006" key="4">
    <source>
        <dbReference type="Google" id="ProtNLM"/>
    </source>
</evidence>
<evidence type="ECO:0000256" key="1">
    <source>
        <dbReference type="SAM" id="SignalP"/>
    </source>
</evidence>
<feature type="non-terminal residue" evidence="2">
    <location>
        <position position="68"/>
    </location>
</feature>
<dbReference type="AlphaFoldDB" id="A0AAV6PN36"/>
<sequence length="68" mass="7710">MLLLLLLLTTAAMRYITDSSRLKLEAQIYCTNGPSNSSYALRRECFYEYSGGSVCFDPAWQCNASTHY</sequence>
<name>A0AAV6PN36_SOLSE</name>
<reference evidence="2 3" key="1">
    <citation type="journal article" date="2021" name="Sci. Rep.">
        <title>Chromosome anchoring in Senegalese sole (Solea senegalensis) reveals sex-associated markers and genome rearrangements in flatfish.</title>
        <authorList>
            <person name="Guerrero-Cozar I."/>
            <person name="Gomez-Garrido J."/>
            <person name="Berbel C."/>
            <person name="Martinez-Blanch J.F."/>
            <person name="Alioto T."/>
            <person name="Claros M.G."/>
            <person name="Gagnaire P.A."/>
            <person name="Manchado M."/>
        </authorList>
    </citation>
    <scope>NUCLEOTIDE SEQUENCE [LARGE SCALE GENOMIC DNA]</scope>
    <source>
        <strain evidence="2">Sse05_10M</strain>
    </source>
</reference>
<protein>
    <recommendedName>
        <fullName evidence="4">Secreted protein</fullName>
    </recommendedName>
</protein>
<accession>A0AAV6PN36</accession>